<comment type="caution">
    <text evidence="1">The sequence shown here is derived from an EMBL/GenBank/DDBJ whole genome shotgun (WGS) entry which is preliminary data.</text>
</comment>
<dbReference type="EMBL" id="LGUV01000013">
    <property type="protein sequence ID" value="KOG57246.1"/>
    <property type="molecule type" value="Genomic_DNA"/>
</dbReference>
<reference evidence="2" key="1">
    <citation type="submission" date="2015-07" db="EMBL/GenBank/DDBJ databases">
        <authorList>
            <consortium name="Consortium for Microbial Forensics and Genomics (microFORGE)"/>
            <person name="Knight B.M."/>
            <person name="Roberts D.P."/>
            <person name="Lin D."/>
            <person name="Hari K."/>
            <person name="Fletcher J."/>
            <person name="Melcher U."/>
            <person name="Blagden T."/>
            <person name="Winegar R.A."/>
        </authorList>
    </citation>
    <scope>NUCLEOTIDE SEQUENCE [LARGE SCALE GENOMIC DNA]</scope>
    <source>
        <strain evidence="2">NRRL B-1447</strain>
    </source>
</reference>
<evidence type="ECO:0000313" key="1">
    <source>
        <dbReference type="EMBL" id="KOG57246.1"/>
    </source>
</evidence>
<proteinExistence type="predicted"/>
<protein>
    <submittedName>
        <fullName evidence="1">Uncharacterized protein</fullName>
    </submittedName>
</protein>
<dbReference type="PATRIC" id="fig|1961.12.peg.944"/>
<gene>
    <name evidence="1" type="ORF">ADK75_04425</name>
</gene>
<organism evidence="1 2">
    <name type="scientific">Streptomyces virginiae</name>
    <name type="common">Streptomyces cinnamonensis</name>
    <dbReference type="NCBI Taxonomy" id="1961"/>
    <lineage>
        <taxon>Bacteria</taxon>
        <taxon>Bacillati</taxon>
        <taxon>Actinomycetota</taxon>
        <taxon>Actinomycetes</taxon>
        <taxon>Kitasatosporales</taxon>
        <taxon>Streptomycetaceae</taxon>
        <taxon>Streptomyces</taxon>
    </lineage>
</organism>
<evidence type="ECO:0000313" key="2">
    <source>
        <dbReference type="Proteomes" id="UP000037084"/>
    </source>
</evidence>
<accession>A0A0L8N3J5</accession>
<dbReference type="Proteomes" id="UP000037084">
    <property type="component" value="Unassembled WGS sequence"/>
</dbReference>
<name>A0A0L8N3J5_STRVG</name>
<dbReference type="AlphaFoldDB" id="A0A0L8N3J5"/>
<sequence>MVVGLAALLTGCGGEPRSVVATQLLDRQGYDAALRQSSRDYRWPADYRPDLDRLSGSSAPGSGEAALAGSERIILEIANSCAWYKTWDDARSRADHSSAEEALTVLEEVLPGYGPQNPDGRRYAREAASRARAGDPSLARQFTEANCDGVIAWDRTGTGADG</sequence>